<comment type="caution">
    <text evidence="10">The sequence shown here is derived from an EMBL/GenBank/DDBJ whole genome shotgun (WGS) entry which is preliminary data.</text>
</comment>
<name>A0A3B0CBH2_9FLAO</name>
<keyword evidence="4 8" id="KW-0808">Transferase</keyword>
<protein>
    <recommendedName>
        <fullName evidence="3 8">3-deoxy-D-manno-octulosonic acid transferase</fullName>
        <shortName evidence="8">Kdo transferase</shortName>
        <ecNumber evidence="2 8">2.4.99.12</ecNumber>
    </recommendedName>
    <alternativeName>
        <fullName evidence="5 8">Lipid IV(A) 3-deoxy-D-manno-octulosonic acid transferase</fullName>
    </alternativeName>
</protein>
<dbReference type="GO" id="GO:0043842">
    <property type="term" value="F:Kdo transferase activity"/>
    <property type="evidence" value="ECO:0007669"/>
    <property type="project" value="UniProtKB-EC"/>
</dbReference>
<dbReference type="EMBL" id="RBCJ01000003">
    <property type="protein sequence ID" value="RKN80326.1"/>
    <property type="molecule type" value="Genomic_DNA"/>
</dbReference>
<dbReference type="RefSeq" id="WP_120713135.1">
    <property type="nucleotide sequence ID" value="NZ_RBCJ01000003.1"/>
</dbReference>
<dbReference type="OrthoDB" id="9789797at2"/>
<keyword evidence="11" id="KW-1185">Reference proteome</keyword>
<dbReference type="EC" id="2.4.99.12" evidence="2 8"/>
<evidence type="ECO:0000256" key="3">
    <source>
        <dbReference type="ARBA" id="ARBA00019077"/>
    </source>
</evidence>
<evidence type="ECO:0000256" key="7">
    <source>
        <dbReference type="PIRSR" id="PIRSR639901-1"/>
    </source>
</evidence>
<dbReference type="GO" id="GO:0009244">
    <property type="term" value="P:lipopolysaccharide core region biosynthetic process"/>
    <property type="evidence" value="ECO:0007669"/>
    <property type="project" value="UniProtKB-UniRule"/>
</dbReference>
<dbReference type="InterPro" id="IPR007507">
    <property type="entry name" value="Glycos_transf_N"/>
</dbReference>
<organism evidence="10 11">
    <name type="scientific">Ulvibacterium marinum</name>
    <dbReference type="NCBI Taxonomy" id="2419782"/>
    <lineage>
        <taxon>Bacteria</taxon>
        <taxon>Pseudomonadati</taxon>
        <taxon>Bacteroidota</taxon>
        <taxon>Flavobacteriia</taxon>
        <taxon>Flavobacteriales</taxon>
        <taxon>Flavobacteriaceae</taxon>
        <taxon>Ulvibacterium</taxon>
    </lineage>
</organism>
<comment type="subcellular location">
    <subcellularLocation>
        <location evidence="8">Cell membrane</location>
    </subcellularLocation>
</comment>
<keyword evidence="8" id="KW-1003">Cell membrane</keyword>
<keyword evidence="8" id="KW-0448">Lipopolysaccharide biosynthesis</keyword>
<dbReference type="PANTHER" id="PTHR42755:SF1">
    <property type="entry name" value="3-DEOXY-D-MANNO-OCTULOSONIC ACID TRANSFERASE, MITOCHONDRIAL-RELATED"/>
    <property type="match status" value="1"/>
</dbReference>
<dbReference type="InterPro" id="IPR039901">
    <property type="entry name" value="Kdotransferase"/>
</dbReference>
<dbReference type="Pfam" id="PF04413">
    <property type="entry name" value="Glycos_transf_N"/>
    <property type="match status" value="1"/>
</dbReference>
<gene>
    <name evidence="10" type="ORF">D7Z94_14100</name>
</gene>
<keyword evidence="8" id="KW-0472">Membrane</keyword>
<dbReference type="Gene3D" id="3.40.50.11720">
    <property type="entry name" value="3-Deoxy-D-manno-octulosonic-acid transferase, N-terminal domain"/>
    <property type="match status" value="1"/>
</dbReference>
<evidence type="ECO:0000256" key="1">
    <source>
        <dbReference type="ARBA" id="ARBA00004713"/>
    </source>
</evidence>
<dbReference type="AlphaFoldDB" id="A0A3B0CBH2"/>
<evidence type="ECO:0000256" key="2">
    <source>
        <dbReference type="ARBA" id="ARBA00012621"/>
    </source>
</evidence>
<proteinExistence type="inferred from homology"/>
<comment type="similarity">
    <text evidence="8">Belongs to the glycosyltransferase group 1 family.</text>
</comment>
<evidence type="ECO:0000313" key="10">
    <source>
        <dbReference type="EMBL" id="RKN80326.1"/>
    </source>
</evidence>
<reference evidence="10 11" key="1">
    <citation type="submission" date="2018-10" db="EMBL/GenBank/DDBJ databases">
        <title>Ulvibacterium marinum gen. nov., sp. nov., a novel marine bacterium of the family Flavobacteriaceae, isolated from a culture of the green alga Ulva prolifera.</title>
        <authorList>
            <person name="Zhang Z."/>
        </authorList>
    </citation>
    <scope>NUCLEOTIDE SEQUENCE [LARGE SCALE GENOMIC DNA]</scope>
    <source>
        <strain evidence="10 11">CCMM003</strain>
    </source>
</reference>
<comment type="function">
    <text evidence="8">Involved in lipopolysaccharide (LPS) biosynthesis. Catalyzes the transfer of 3-deoxy-D-manno-octulosonate (Kdo) residue(s) from CMP-Kdo to lipid IV(A), the tetraacyldisaccharide-1,4'-bisphosphate precursor of lipid A.</text>
</comment>
<evidence type="ECO:0000256" key="5">
    <source>
        <dbReference type="ARBA" id="ARBA00031445"/>
    </source>
</evidence>
<evidence type="ECO:0000256" key="8">
    <source>
        <dbReference type="RuleBase" id="RU365103"/>
    </source>
</evidence>
<dbReference type="Proteomes" id="UP000276603">
    <property type="component" value="Unassembled WGS sequence"/>
</dbReference>
<evidence type="ECO:0000259" key="9">
    <source>
        <dbReference type="Pfam" id="PF04413"/>
    </source>
</evidence>
<comment type="pathway">
    <text evidence="1 8">Bacterial outer membrane biogenesis; LPS core biosynthesis.</text>
</comment>
<sequence length="411" mass="47018">MYLLYTFAVHIAWFFLRLTEIFHPKIKLFVEGRKRTFDILEKSISKQDKIIWMHVASLGEFEQGLPILKQLKLEYPDFKILVTFFSPSGYEVKKNTAAADMVTYLPMDTQKNAKRFLQTVNPKLVLFVKYEIWPNYLKLLAKKEIPTLLISAIFKKEKIYFKAYGGFMRKALKTFTHFFVQDAHSKSLLESLNFYNVTVSGDTRFDRVSEILKQDNHLSFLVDFKGSDLCFIGGSTWPEDEEIITEFINTSQKPMKYVLAPHNIKENHIHSLKKSFQKKVVLYSETAGKDLSGFEVLIVDTIGLLTKIYSYADIAYVGGGFATGLHNTLEPAVFGTPVIIGPQYEGFNEAEELVDRGGILVVKNSLEFSNMLNSLLKDKDYLQNTGQINATYVAEKKGAGVQIMHYIRTLL</sequence>
<evidence type="ECO:0000313" key="11">
    <source>
        <dbReference type="Proteomes" id="UP000276603"/>
    </source>
</evidence>
<feature type="active site" description="Proton acceptor" evidence="7">
    <location>
        <position position="60"/>
    </location>
</feature>
<dbReference type="InterPro" id="IPR038107">
    <property type="entry name" value="Glycos_transf_N_sf"/>
</dbReference>
<dbReference type="SUPFAM" id="SSF53756">
    <property type="entry name" value="UDP-Glycosyltransferase/glycogen phosphorylase"/>
    <property type="match status" value="1"/>
</dbReference>
<dbReference type="PANTHER" id="PTHR42755">
    <property type="entry name" value="3-DEOXY-MANNO-OCTULOSONATE CYTIDYLYLTRANSFERASE"/>
    <property type="match status" value="1"/>
</dbReference>
<evidence type="ECO:0000256" key="6">
    <source>
        <dbReference type="ARBA" id="ARBA00049183"/>
    </source>
</evidence>
<evidence type="ECO:0000256" key="4">
    <source>
        <dbReference type="ARBA" id="ARBA00022679"/>
    </source>
</evidence>
<dbReference type="UniPathway" id="UPA00958"/>
<comment type="catalytic activity">
    <reaction evidence="6 8">
        <text>lipid IVA (E. coli) + CMP-3-deoxy-beta-D-manno-octulosonate = alpha-Kdo-(2-&gt;6)-lipid IVA (E. coli) + CMP + H(+)</text>
        <dbReference type="Rhea" id="RHEA:28066"/>
        <dbReference type="ChEBI" id="CHEBI:15378"/>
        <dbReference type="ChEBI" id="CHEBI:58603"/>
        <dbReference type="ChEBI" id="CHEBI:60364"/>
        <dbReference type="ChEBI" id="CHEBI:60377"/>
        <dbReference type="ChEBI" id="CHEBI:85987"/>
        <dbReference type="EC" id="2.4.99.12"/>
    </reaction>
</comment>
<feature type="domain" description="3-deoxy-D-manno-octulosonic-acid transferase N-terminal" evidence="9">
    <location>
        <begin position="41"/>
        <end position="206"/>
    </location>
</feature>
<dbReference type="Gene3D" id="3.40.50.2000">
    <property type="entry name" value="Glycogen Phosphorylase B"/>
    <property type="match status" value="1"/>
</dbReference>
<dbReference type="GO" id="GO:0009245">
    <property type="term" value="P:lipid A biosynthetic process"/>
    <property type="evidence" value="ECO:0007669"/>
    <property type="project" value="TreeGrafter"/>
</dbReference>
<dbReference type="GO" id="GO:0005886">
    <property type="term" value="C:plasma membrane"/>
    <property type="evidence" value="ECO:0007669"/>
    <property type="project" value="UniProtKB-SubCell"/>
</dbReference>
<accession>A0A3B0CBH2</accession>